<evidence type="ECO:0000313" key="4">
    <source>
        <dbReference type="Proteomes" id="UP000426246"/>
    </source>
</evidence>
<keyword evidence="4" id="KW-1185">Reference proteome</keyword>
<dbReference type="PANTHER" id="PTHR42760">
    <property type="entry name" value="SHORT-CHAIN DEHYDROGENASES/REDUCTASES FAMILY MEMBER"/>
    <property type="match status" value="1"/>
</dbReference>
<comment type="similarity">
    <text evidence="1">Belongs to the short-chain dehydrogenases/reductases (SDR) family.</text>
</comment>
<dbReference type="FunFam" id="3.40.50.720:FF:000084">
    <property type="entry name" value="Short-chain dehydrogenase reductase"/>
    <property type="match status" value="1"/>
</dbReference>
<dbReference type="Gene3D" id="3.40.50.720">
    <property type="entry name" value="NAD(P)-binding Rossmann-like Domain"/>
    <property type="match status" value="1"/>
</dbReference>
<keyword evidence="2 3" id="KW-0560">Oxidoreductase</keyword>
<organism evidence="3 4">
    <name type="scientific">Paenibacillus psychroresistens</name>
    <dbReference type="NCBI Taxonomy" id="1778678"/>
    <lineage>
        <taxon>Bacteria</taxon>
        <taxon>Bacillati</taxon>
        <taxon>Bacillota</taxon>
        <taxon>Bacilli</taxon>
        <taxon>Bacillales</taxon>
        <taxon>Paenibacillaceae</taxon>
        <taxon>Paenibacillus</taxon>
    </lineage>
</organism>
<dbReference type="RefSeq" id="WP_155699288.1">
    <property type="nucleotide sequence ID" value="NZ_CP034235.1"/>
</dbReference>
<gene>
    <name evidence="3" type="ORF">EHS13_04885</name>
</gene>
<dbReference type="GO" id="GO:0047936">
    <property type="term" value="F:glucose 1-dehydrogenase [NAD(P)+] activity"/>
    <property type="evidence" value="ECO:0007669"/>
    <property type="project" value="UniProtKB-EC"/>
</dbReference>
<dbReference type="KEGG" id="ppsc:EHS13_04885"/>
<dbReference type="EC" id="1.1.1.47" evidence="3"/>
<dbReference type="InterPro" id="IPR020904">
    <property type="entry name" value="Sc_DH/Rdtase_CS"/>
</dbReference>
<dbReference type="PRINTS" id="PR00081">
    <property type="entry name" value="GDHRDH"/>
</dbReference>
<accession>A0A6B8REE4</accession>
<sequence length="264" mass="28526">MEFQNKVALVTGSGNGIGRSIAMAFAREGASVIIADIDEHDAIKTKQEIEQLGGKASAFRADVSVSNDVQQLFSFIKENYGTLDILVNNVGTTIRKPIVHFTEEEWDFVFDTNIKSMFLCAKEAGKIMLKKQSGVVVNISSILGLGGVSRRLPYATSKAAVDSFTKTIACEWALDGIRVNTIAPGYILTESLKGAFEQGILSEDDMVRRTPQAHLGTPDNIADAALFLSSDKAAFITGTVLYVDGGYAAYNGPEVIPSFHHNLE</sequence>
<name>A0A6B8REE4_9BACL</name>
<dbReference type="PRINTS" id="PR00080">
    <property type="entry name" value="SDRFAMILY"/>
</dbReference>
<dbReference type="CDD" id="cd05233">
    <property type="entry name" value="SDR_c"/>
    <property type="match status" value="1"/>
</dbReference>
<evidence type="ECO:0000256" key="2">
    <source>
        <dbReference type="ARBA" id="ARBA00023002"/>
    </source>
</evidence>
<dbReference type="Proteomes" id="UP000426246">
    <property type="component" value="Chromosome"/>
</dbReference>
<dbReference type="SUPFAM" id="SSF51735">
    <property type="entry name" value="NAD(P)-binding Rossmann-fold domains"/>
    <property type="match status" value="1"/>
</dbReference>
<dbReference type="InterPro" id="IPR002347">
    <property type="entry name" value="SDR_fam"/>
</dbReference>
<dbReference type="PROSITE" id="PS00061">
    <property type="entry name" value="ADH_SHORT"/>
    <property type="match status" value="1"/>
</dbReference>
<dbReference type="GO" id="GO:0008206">
    <property type="term" value="P:bile acid metabolic process"/>
    <property type="evidence" value="ECO:0007669"/>
    <property type="project" value="UniProtKB-ARBA"/>
</dbReference>
<dbReference type="InterPro" id="IPR036291">
    <property type="entry name" value="NAD(P)-bd_dom_sf"/>
</dbReference>
<dbReference type="AlphaFoldDB" id="A0A6B8REE4"/>
<dbReference type="EMBL" id="CP034235">
    <property type="protein sequence ID" value="QGQ94287.1"/>
    <property type="molecule type" value="Genomic_DNA"/>
</dbReference>
<proteinExistence type="inferred from homology"/>
<protein>
    <submittedName>
        <fullName evidence="3">Glucose 1-dehydrogenase</fullName>
        <ecNumber evidence="3">1.1.1.47</ecNumber>
    </submittedName>
</protein>
<evidence type="ECO:0000256" key="1">
    <source>
        <dbReference type="ARBA" id="ARBA00006484"/>
    </source>
</evidence>
<evidence type="ECO:0000313" key="3">
    <source>
        <dbReference type="EMBL" id="QGQ94287.1"/>
    </source>
</evidence>
<dbReference type="OrthoDB" id="9803333at2"/>
<dbReference type="Pfam" id="PF13561">
    <property type="entry name" value="adh_short_C2"/>
    <property type="match status" value="1"/>
</dbReference>
<reference evidence="4" key="1">
    <citation type="submission" date="2018-11" db="EMBL/GenBank/DDBJ databases">
        <title>Complete genome sequence of Paenibacillus sp. ML311-T8.</title>
        <authorList>
            <person name="Nam Y.-D."/>
            <person name="Kang J."/>
            <person name="Chung W.-H."/>
            <person name="Park Y.S."/>
        </authorList>
    </citation>
    <scope>NUCLEOTIDE SEQUENCE [LARGE SCALE GENOMIC DNA]</scope>
    <source>
        <strain evidence="4">ML311-T8</strain>
    </source>
</reference>
<dbReference type="NCBIfam" id="NF005559">
    <property type="entry name" value="PRK07231.1"/>
    <property type="match status" value="1"/>
</dbReference>